<gene>
    <name evidence="1" type="ORF">JF537_12365</name>
</gene>
<evidence type="ECO:0000313" key="1">
    <source>
        <dbReference type="EMBL" id="MBN8252364.1"/>
    </source>
</evidence>
<sequence length="99" mass="11679">MFSKATKDYILWIDADDYLTKRNQTEFQQLKDPLNDSVDSVTMNYHLTFDENNKPTYSLKRNRLFKRARQFKWIGAVHEHLEIYGNIINSNVAITHGKG</sequence>
<evidence type="ECO:0000313" key="2">
    <source>
        <dbReference type="Proteomes" id="UP000664578"/>
    </source>
</evidence>
<dbReference type="RefSeq" id="WP_206782722.1">
    <property type="nucleotide sequence ID" value="NZ_CP090431.1"/>
</dbReference>
<dbReference type="Proteomes" id="UP000664578">
    <property type="component" value="Unassembled WGS sequence"/>
</dbReference>
<evidence type="ECO:0008006" key="3">
    <source>
        <dbReference type="Google" id="ProtNLM"/>
    </source>
</evidence>
<dbReference type="EMBL" id="JAEMWV010000005">
    <property type="protein sequence ID" value="MBN8252364.1"/>
    <property type="molecule type" value="Genomic_DNA"/>
</dbReference>
<proteinExistence type="predicted"/>
<organism evidence="1 2">
    <name type="scientific">Priestia flexa</name>
    <dbReference type="NCBI Taxonomy" id="86664"/>
    <lineage>
        <taxon>Bacteria</taxon>
        <taxon>Bacillati</taxon>
        <taxon>Bacillota</taxon>
        <taxon>Bacilli</taxon>
        <taxon>Bacillales</taxon>
        <taxon>Bacillaceae</taxon>
        <taxon>Priestia</taxon>
    </lineage>
</organism>
<protein>
    <recommendedName>
        <fullName evidence="3">Glycosyltransferase</fullName>
    </recommendedName>
</protein>
<dbReference type="Gene3D" id="3.90.550.10">
    <property type="entry name" value="Spore Coat Polysaccharide Biosynthesis Protein SpsA, Chain A"/>
    <property type="match status" value="1"/>
</dbReference>
<reference evidence="1" key="1">
    <citation type="submission" date="2020-12" db="EMBL/GenBank/DDBJ databases">
        <title>PHA producing bacteria isolated from mangrove.</title>
        <authorList>
            <person name="Zheng W."/>
            <person name="Yu S."/>
            <person name="Huang Y."/>
        </authorList>
    </citation>
    <scope>NUCLEOTIDE SEQUENCE</scope>
    <source>
        <strain evidence="1">GN22-4</strain>
    </source>
</reference>
<name>A0A8I1SNG3_9BACI</name>
<accession>A0A8I1SNG3</accession>
<dbReference type="InterPro" id="IPR029044">
    <property type="entry name" value="Nucleotide-diphossugar_trans"/>
</dbReference>
<comment type="caution">
    <text evidence="1">The sequence shown here is derived from an EMBL/GenBank/DDBJ whole genome shotgun (WGS) entry which is preliminary data.</text>
</comment>
<dbReference type="AlphaFoldDB" id="A0A8I1SNG3"/>
<dbReference type="GeneID" id="93682824"/>